<evidence type="ECO:0000313" key="2">
    <source>
        <dbReference type="Proteomes" id="UP000649259"/>
    </source>
</evidence>
<dbReference type="EMBL" id="BNEB01000003">
    <property type="protein sequence ID" value="GHI62817.1"/>
    <property type="molecule type" value="Genomic_DNA"/>
</dbReference>
<gene>
    <name evidence="1" type="ORF">Saso_44670</name>
</gene>
<comment type="caution">
    <text evidence="1">The sequence shown here is derived from an EMBL/GenBank/DDBJ whole genome shotgun (WGS) entry which is preliminary data.</text>
</comment>
<proteinExistence type="predicted"/>
<reference evidence="2" key="1">
    <citation type="submission" date="2023-07" db="EMBL/GenBank/DDBJ databases">
        <title>Whole genome shotgun sequence of Streptomyces cacaoi subsp. asoensis NBRC 13813.</title>
        <authorList>
            <person name="Komaki H."/>
            <person name="Tamura T."/>
        </authorList>
    </citation>
    <scope>NUCLEOTIDE SEQUENCE [LARGE SCALE GENOMIC DNA]</scope>
    <source>
        <strain evidence="2">NBRC 13813</strain>
    </source>
</reference>
<evidence type="ECO:0000313" key="1">
    <source>
        <dbReference type="EMBL" id="GHI62817.1"/>
    </source>
</evidence>
<organism evidence="1 2">
    <name type="scientific">Streptomyces asoensis</name>
    <dbReference type="NCBI Taxonomy" id="249586"/>
    <lineage>
        <taxon>Bacteria</taxon>
        <taxon>Bacillati</taxon>
        <taxon>Actinomycetota</taxon>
        <taxon>Actinomycetes</taxon>
        <taxon>Kitasatosporales</taxon>
        <taxon>Streptomycetaceae</taxon>
        <taxon>Streptomyces</taxon>
    </lineage>
</organism>
<dbReference type="Proteomes" id="UP000649259">
    <property type="component" value="Unassembled WGS sequence"/>
</dbReference>
<name>A0ABQ3S3Z5_9ACTN</name>
<protein>
    <submittedName>
        <fullName evidence="1">Uncharacterized protein</fullName>
    </submittedName>
</protein>
<sequence>MLGRPPEAGSEEVGRFAPSLPFAETTAMATAVPTATVASAPPPMKNSRRRLLRVSDASASAAQSGVRPSSALVHGCWEFGFHGSHWD</sequence>
<keyword evidence="2" id="KW-1185">Reference proteome</keyword>
<accession>A0ABQ3S3Z5</accession>